<comment type="caution">
    <text evidence="3 4">Lacks conserved residue(s) required for the propagation of feature annotation.</text>
</comment>
<dbReference type="InterPro" id="IPR003000">
    <property type="entry name" value="Sirtuin"/>
</dbReference>
<dbReference type="AlphaFoldDB" id="A0A1I7B124"/>
<feature type="binding site" evidence="3">
    <location>
        <begin position="9"/>
        <end position="28"/>
    </location>
    <ligand>
        <name>NAD(+)</name>
        <dbReference type="ChEBI" id="CHEBI:57540"/>
    </ligand>
</feature>
<comment type="catalytic activity">
    <reaction evidence="3">
        <text>N(6)-acetyl-L-lysyl-[protein] + NAD(+) + H2O = 2''-O-acetyl-ADP-D-ribose + nicotinamide + L-lysyl-[protein]</text>
        <dbReference type="Rhea" id="RHEA:43636"/>
        <dbReference type="Rhea" id="RHEA-COMP:9752"/>
        <dbReference type="Rhea" id="RHEA-COMP:10731"/>
        <dbReference type="ChEBI" id="CHEBI:15377"/>
        <dbReference type="ChEBI" id="CHEBI:17154"/>
        <dbReference type="ChEBI" id="CHEBI:29969"/>
        <dbReference type="ChEBI" id="CHEBI:57540"/>
        <dbReference type="ChEBI" id="CHEBI:61930"/>
        <dbReference type="ChEBI" id="CHEBI:83767"/>
        <dbReference type="EC" id="2.3.1.286"/>
    </reaction>
</comment>
<comment type="similarity">
    <text evidence="3">Belongs to the sirtuin family. Class III subfamily.</text>
</comment>
<feature type="active site" description="Proton acceptor" evidence="3">
    <location>
        <position position="104"/>
    </location>
</feature>
<dbReference type="Pfam" id="PF02146">
    <property type="entry name" value="SIR2"/>
    <property type="match status" value="1"/>
</dbReference>
<comment type="function">
    <text evidence="3">NAD-dependent lysine deacetylase and desuccinylase that specifically removes acetyl and succinyl groups on target proteins. Modulates the activities of several proteins which are inactive in their acylated form.</text>
</comment>
<feature type="binding site" evidence="3">
    <location>
        <position position="56"/>
    </location>
    <ligand>
        <name>substrate</name>
    </ligand>
</feature>
<dbReference type="STRING" id="477690.SAMN05216474_2453"/>
<evidence type="ECO:0000256" key="4">
    <source>
        <dbReference type="PROSITE-ProRule" id="PRU00236"/>
    </source>
</evidence>
<keyword evidence="7" id="KW-1185">Reference proteome</keyword>
<organism evidence="6 7">
    <name type="scientific">Lishizhenia tianjinensis</name>
    <dbReference type="NCBI Taxonomy" id="477690"/>
    <lineage>
        <taxon>Bacteria</taxon>
        <taxon>Pseudomonadati</taxon>
        <taxon>Bacteroidota</taxon>
        <taxon>Flavobacteriia</taxon>
        <taxon>Flavobacteriales</taxon>
        <taxon>Crocinitomicaceae</taxon>
        <taxon>Lishizhenia</taxon>
    </lineage>
</organism>
<evidence type="ECO:0000313" key="6">
    <source>
        <dbReference type="EMBL" id="SFT80900.1"/>
    </source>
</evidence>
<dbReference type="HAMAP" id="MF_01121">
    <property type="entry name" value="Sirtuin_ClassIII"/>
    <property type="match status" value="1"/>
</dbReference>
<dbReference type="GO" id="GO:0005737">
    <property type="term" value="C:cytoplasm"/>
    <property type="evidence" value="ECO:0007669"/>
    <property type="project" value="UniProtKB-SubCell"/>
</dbReference>
<dbReference type="InterPro" id="IPR050134">
    <property type="entry name" value="NAD-dep_sirtuin_deacylases"/>
</dbReference>
<dbReference type="OrthoDB" id="9800582at2"/>
<dbReference type="EMBL" id="FPAS01000004">
    <property type="protein sequence ID" value="SFT80900.1"/>
    <property type="molecule type" value="Genomic_DNA"/>
</dbReference>
<dbReference type="PANTHER" id="PTHR11085:SF4">
    <property type="entry name" value="NAD-DEPENDENT PROTEIN DEACYLASE"/>
    <property type="match status" value="1"/>
</dbReference>
<dbReference type="InterPro" id="IPR026591">
    <property type="entry name" value="Sirtuin_cat_small_dom_sf"/>
</dbReference>
<evidence type="ECO:0000259" key="5">
    <source>
        <dbReference type="PROSITE" id="PS50305"/>
    </source>
</evidence>
<keyword evidence="1" id="KW-0808">Transferase</keyword>
<dbReference type="Gene3D" id="3.40.50.1220">
    <property type="entry name" value="TPP-binding domain"/>
    <property type="match status" value="1"/>
</dbReference>
<comment type="subcellular location">
    <subcellularLocation>
        <location evidence="3">Cytoplasm</location>
    </subcellularLocation>
</comment>
<evidence type="ECO:0000256" key="2">
    <source>
        <dbReference type="ARBA" id="ARBA00023027"/>
    </source>
</evidence>
<dbReference type="InterPro" id="IPR029035">
    <property type="entry name" value="DHS-like_NAD/FAD-binding_dom"/>
</dbReference>
<dbReference type="PANTHER" id="PTHR11085">
    <property type="entry name" value="NAD-DEPENDENT PROTEIN DEACYLASE SIRTUIN-5, MITOCHONDRIAL-RELATED"/>
    <property type="match status" value="1"/>
</dbReference>
<dbReference type="GO" id="GO:0036055">
    <property type="term" value="F:protein-succinyllysine desuccinylase activity"/>
    <property type="evidence" value="ECO:0007669"/>
    <property type="project" value="UniProtKB-UniRule"/>
</dbReference>
<feature type="binding site" evidence="3">
    <location>
        <begin position="86"/>
        <end position="89"/>
    </location>
    <ligand>
        <name>NAD(+)</name>
        <dbReference type="ChEBI" id="CHEBI:57540"/>
    </ligand>
</feature>
<evidence type="ECO:0000256" key="3">
    <source>
        <dbReference type="HAMAP-Rule" id="MF_01121"/>
    </source>
</evidence>
<dbReference type="EC" id="2.3.1.286" evidence="3"/>
<accession>A0A1I7B124</accession>
<dbReference type="Proteomes" id="UP000236454">
    <property type="component" value="Unassembled WGS sequence"/>
</dbReference>
<comment type="domain">
    <text evidence="3">2 residues (Tyr-53 and Arg-56) present in a large hydrophobic pocket are probably involved in substrate specificity. They are important for desuccinylation activity, but dispensable for deacetylation activity.</text>
</comment>
<comment type="catalytic activity">
    <reaction evidence="3">
        <text>N(6)-succinyl-L-lysyl-[protein] + NAD(+) + H2O = 2''-O-succinyl-ADP-D-ribose + nicotinamide + L-lysyl-[protein]</text>
        <dbReference type="Rhea" id="RHEA:47668"/>
        <dbReference type="Rhea" id="RHEA-COMP:9752"/>
        <dbReference type="Rhea" id="RHEA-COMP:11877"/>
        <dbReference type="ChEBI" id="CHEBI:15377"/>
        <dbReference type="ChEBI" id="CHEBI:17154"/>
        <dbReference type="ChEBI" id="CHEBI:29969"/>
        <dbReference type="ChEBI" id="CHEBI:57540"/>
        <dbReference type="ChEBI" id="CHEBI:87830"/>
        <dbReference type="ChEBI" id="CHEBI:87832"/>
    </reaction>
</comment>
<keyword evidence="2 3" id="KW-0520">NAD</keyword>
<evidence type="ECO:0000256" key="1">
    <source>
        <dbReference type="ARBA" id="ARBA00022679"/>
    </source>
</evidence>
<feature type="domain" description="Deacetylase sirtuin-type" evidence="5">
    <location>
        <begin position="1"/>
        <end position="229"/>
    </location>
</feature>
<feature type="binding site" evidence="3">
    <location>
        <position position="53"/>
    </location>
    <ligand>
        <name>substrate</name>
    </ligand>
</feature>
<feature type="binding site" evidence="3">
    <location>
        <position position="215"/>
    </location>
    <ligand>
        <name>NAD(+)</name>
        <dbReference type="ChEBI" id="CHEBI:57540"/>
    </ligand>
</feature>
<dbReference type="PROSITE" id="PS50305">
    <property type="entry name" value="SIRTUIN"/>
    <property type="match status" value="1"/>
</dbReference>
<dbReference type="RefSeq" id="WP_090250472.1">
    <property type="nucleotide sequence ID" value="NZ_FPAS01000004.1"/>
</dbReference>
<proteinExistence type="inferred from homology"/>
<dbReference type="InterPro" id="IPR026590">
    <property type="entry name" value="Ssirtuin_cat_dom"/>
</dbReference>
<gene>
    <name evidence="3" type="primary">cobB</name>
    <name evidence="6" type="ORF">SAMN05216474_2453</name>
</gene>
<dbReference type="Gene3D" id="3.30.1600.10">
    <property type="entry name" value="SIR2/SIRT2 'Small Domain"/>
    <property type="match status" value="1"/>
</dbReference>
<name>A0A1I7B124_9FLAO</name>
<dbReference type="GO" id="GO:0036054">
    <property type="term" value="F:protein-malonyllysine demalonylase activity"/>
    <property type="evidence" value="ECO:0007669"/>
    <property type="project" value="InterPro"/>
</dbReference>
<dbReference type="SUPFAM" id="SSF52467">
    <property type="entry name" value="DHS-like NAD/FAD-binding domain"/>
    <property type="match status" value="1"/>
</dbReference>
<dbReference type="InterPro" id="IPR027546">
    <property type="entry name" value="Sirtuin_class_III"/>
</dbReference>
<sequence length="229" mass="25466">MRHLVVLSGAGMSAESGLGTFRDSGGLWEKYKIEEVATPEAWAKNPALVTDFYNMRRKQCIESSPNQGHHILAELENEFDVSIITQNIDNLHERAGSSNVLHLHGEIMKVKSSGPKQEEAYYDWHKSEVSNTDLCPDGYPLRPHVVWFGEAVPALDQAAEIVSRADLFLVVGTSLQVYPAAGLIHYNPLGTPSFIIDPHADEFSLSEFKNIAKPVTEGMAIFKEIIKNY</sequence>
<dbReference type="GO" id="GO:0017136">
    <property type="term" value="F:histone deacetylase activity, NAD-dependent"/>
    <property type="evidence" value="ECO:0007669"/>
    <property type="project" value="TreeGrafter"/>
</dbReference>
<dbReference type="GO" id="GO:0070403">
    <property type="term" value="F:NAD+ binding"/>
    <property type="evidence" value="ECO:0007669"/>
    <property type="project" value="UniProtKB-UniRule"/>
</dbReference>
<reference evidence="6 7" key="1">
    <citation type="submission" date="2016-10" db="EMBL/GenBank/DDBJ databases">
        <authorList>
            <person name="de Groot N.N."/>
        </authorList>
    </citation>
    <scope>NUCLEOTIDE SEQUENCE [LARGE SCALE GENOMIC DNA]</scope>
    <source>
        <strain evidence="6 7">CGMCC 1.7005</strain>
    </source>
</reference>
<feature type="binding site" evidence="3">
    <location>
        <begin position="172"/>
        <end position="174"/>
    </location>
    <ligand>
        <name>NAD(+)</name>
        <dbReference type="ChEBI" id="CHEBI:57540"/>
    </ligand>
</feature>
<protein>
    <recommendedName>
        <fullName evidence="3">NAD-dependent protein deacylase</fullName>
        <ecNumber evidence="3">2.3.1.286</ecNumber>
    </recommendedName>
    <alternativeName>
        <fullName evidence="3">Regulatory protein SIR2 homolog</fullName>
    </alternativeName>
</protein>
<evidence type="ECO:0000313" key="7">
    <source>
        <dbReference type="Proteomes" id="UP000236454"/>
    </source>
</evidence>
<keyword evidence="3" id="KW-0963">Cytoplasm</keyword>